<dbReference type="GO" id="GO:0097014">
    <property type="term" value="C:ciliary plasm"/>
    <property type="evidence" value="ECO:0007669"/>
    <property type="project" value="TreeGrafter"/>
</dbReference>
<sequence>MEDELAKSDASQAFIGYAPIEEGGDNEIALHYTLSCDLSELLSATGVGGTGSSSKPLQATGVDWSPTGSVVAASFGRNDIAGWCDSPGALATWNIFRRGFADEGDHAPDTILDHSSCLMCVSCHPLSPAIIAAGSFNGEVVVWDTSRDEPLLATTKIDDLYHREPVTSLSWVHNPRDDEYRLAAVSGDGKLLFWSLKNNLQCPVEGYRVPAEGADGGRDGTRARRSSARGRTAGCTTLSFLREGRHMTSAVVGTEGGAVVKCRLATSSKGTADQSKSMRWSSEADETLSRVPTKHQREVVRDVEKAAKANRGAEVDLPAVFRARLESSLLYPSPGLFRMEKHHGPVHSIDCSPFHRALLLSSGADGSARLYNTLQSRAVLTFEPSNSNLMDVRWSRARPLVFAAVAEDGGIFIYDLLQSPVIPVASAQLPRGDALFHPRSRLVDVNDKGAVGAAYSVSFNPRQRDLLATGDSRGRVIVWRMSWRLANKRPGEDAGLERLFKGSVGDDGQEDEDDQAN</sequence>
<keyword evidence="7" id="KW-1185">Reference proteome</keyword>
<dbReference type="GO" id="GO:0005868">
    <property type="term" value="C:cytoplasmic dynein complex"/>
    <property type="evidence" value="ECO:0007669"/>
    <property type="project" value="TreeGrafter"/>
</dbReference>
<name>D7FZY0_ECTSI</name>
<reference evidence="6 7" key="1">
    <citation type="journal article" date="2010" name="Nature">
        <title>The Ectocarpus genome and the independent evolution of multicellularity in brown algae.</title>
        <authorList>
            <person name="Cock J.M."/>
            <person name="Sterck L."/>
            <person name="Rouze P."/>
            <person name="Scornet D."/>
            <person name="Allen A.E."/>
            <person name="Amoutzias G."/>
            <person name="Anthouard V."/>
            <person name="Artiguenave F."/>
            <person name="Aury J.M."/>
            <person name="Badger J.H."/>
            <person name="Beszteri B."/>
            <person name="Billiau K."/>
            <person name="Bonnet E."/>
            <person name="Bothwell J.H."/>
            <person name="Bowler C."/>
            <person name="Boyen C."/>
            <person name="Brownlee C."/>
            <person name="Carrano C.J."/>
            <person name="Charrier B."/>
            <person name="Cho G.Y."/>
            <person name="Coelho S.M."/>
            <person name="Collen J."/>
            <person name="Corre E."/>
            <person name="Da Silva C."/>
            <person name="Delage L."/>
            <person name="Delaroque N."/>
            <person name="Dittami S.M."/>
            <person name="Doulbeau S."/>
            <person name="Elias M."/>
            <person name="Farnham G."/>
            <person name="Gachon C.M."/>
            <person name="Gschloessl B."/>
            <person name="Heesch S."/>
            <person name="Jabbari K."/>
            <person name="Jubin C."/>
            <person name="Kawai H."/>
            <person name="Kimura K."/>
            <person name="Kloareg B."/>
            <person name="Kupper F.C."/>
            <person name="Lang D."/>
            <person name="Le Bail A."/>
            <person name="Leblanc C."/>
            <person name="Lerouge P."/>
            <person name="Lohr M."/>
            <person name="Lopez P.J."/>
            <person name="Martens C."/>
            <person name="Maumus F."/>
            <person name="Michel G."/>
            <person name="Miranda-Saavedra D."/>
            <person name="Morales J."/>
            <person name="Moreau H."/>
            <person name="Motomura T."/>
            <person name="Nagasato C."/>
            <person name="Napoli C.A."/>
            <person name="Nelson D.R."/>
            <person name="Nyvall-Collen P."/>
            <person name="Peters A.F."/>
            <person name="Pommier C."/>
            <person name="Potin P."/>
            <person name="Poulain J."/>
            <person name="Quesneville H."/>
            <person name="Read B."/>
            <person name="Rensing S.A."/>
            <person name="Ritter A."/>
            <person name="Rousvoal S."/>
            <person name="Samanta M."/>
            <person name="Samson G."/>
            <person name="Schroeder D.C."/>
            <person name="Segurens B."/>
            <person name="Strittmatter M."/>
            <person name="Tonon T."/>
            <person name="Tregear J.W."/>
            <person name="Valentin K."/>
            <person name="von Dassow P."/>
            <person name="Yamagishi T."/>
            <person name="Van de Peer Y."/>
            <person name="Wincker P."/>
        </authorList>
    </citation>
    <scope>NUCLEOTIDE SEQUENCE [LARGE SCALE GENOMIC DNA]</scope>
    <source>
        <strain evidence="7">Ec32 / CCAP1310/4</strain>
    </source>
</reference>
<dbReference type="eggNOG" id="KOG1587">
    <property type="taxonomic scope" value="Eukaryota"/>
</dbReference>
<dbReference type="GO" id="GO:0042073">
    <property type="term" value="P:intraciliary transport"/>
    <property type="evidence" value="ECO:0007669"/>
    <property type="project" value="TreeGrafter"/>
</dbReference>
<evidence type="ECO:0000256" key="3">
    <source>
        <dbReference type="ARBA" id="ARBA00022574"/>
    </source>
</evidence>
<keyword evidence="3" id="KW-0853">WD repeat</keyword>
<dbReference type="Gene3D" id="2.130.10.10">
    <property type="entry name" value="YVTN repeat-like/Quinoprotein amine dehydrogenase"/>
    <property type="match status" value="2"/>
</dbReference>
<dbReference type="InterPro" id="IPR036322">
    <property type="entry name" value="WD40_repeat_dom_sf"/>
</dbReference>
<keyword evidence="2" id="KW-0963">Cytoplasm</keyword>
<organism evidence="6 7">
    <name type="scientific">Ectocarpus siliculosus</name>
    <name type="common">Brown alga</name>
    <name type="synonym">Conferva siliculosa</name>
    <dbReference type="NCBI Taxonomy" id="2880"/>
    <lineage>
        <taxon>Eukaryota</taxon>
        <taxon>Sar</taxon>
        <taxon>Stramenopiles</taxon>
        <taxon>Ochrophyta</taxon>
        <taxon>PX clade</taxon>
        <taxon>Phaeophyceae</taxon>
        <taxon>Ectocarpales</taxon>
        <taxon>Ectocarpaceae</taxon>
        <taxon>Ectocarpus</taxon>
    </lineage>
</organism>
<dbReference type="OMA" id="SYVCAWN"/>
<dbReference type="GO" id="GO:0045504">
    <property type="term" value="F:dynein heavy chain binding"/>
    <property type="evidence" value="ECO:0007669"/>
    <property type="project" value="TreeGrafter"/>
</dbReference>
<dbReference type="EMBL" id="FN649746">
    <property type="protein sequence ID" value="CBJ48605.1"/>
    <property type="molecule type" value="Genomic_DNA"/>
</dbReference>
<dbReference type="GO" id="GO:0045503">
    <property type="term" value="F:dynein light chain binding"/>
    <property type="evidence" value="ECO:0007669"/>
    <property type="project" value="TreeGrafter"/>
</dbReference>
<keyword evidence="4" id="KW-0677">Repeat</keyword>
<proteinExistence type="predicted"/>
<feature type="region of interest" description="Disordered" evidence="5">
    <location>
        <begin position="271"/>
        <end position="296"/>
    </location>
</feature>
<evidence type="ECO:0000256" key="2">
    <source>
        <dbReference type="ARBA" id="ARBA00022490"/>
    </source>
</evidence>
<evidence type="ECO:0000256" key="5">
    <source>
        <dbReference type="SAM" id="MobiDB-lite"/>
    </source>
</evidence>
<dbReference type="PANTHER" id="PTHR12442">
    <property type="entry name" value="DYNEIN INTERMEDIATE CHAIN"/>
    <property type="match status" value="1"/>
</dbReference>
<dbReference type="InterPro" id="IPR015943">
    <property type="entry name" value="WD40/YVTN_repeat-like_dom_sf"/>
</dbReference>
<evidence type="ECO:0000256" key="1">
    <source>
        <dbReference type="ARBA" id="ARBA00004496"/>
    </source>
</evidence>
<dbReference type="InParanoid" id="D7FZY0"/>
<dbReference type="PANTHER" id="PTHR12442:SF26">
    <property type="entry name" value="CYTOPLASMIC DYNEIN 2 INTERMEDIATE CHAIN 2"/>
    <property type="match status" value="1"/>
</dbReference>
<dbReference type="Pfam" id="PF00400">
    <property type="entry name" value="WD40"/>
    <property type="match status" value="2"/>
</dbReference>
<dbReference type="AlphaFoldDB" id="D7FZY0"/>
<comment type="subcellular location">
    <subcellularLocation>
        <location evidence="1">Cytoplasm</location>
    </subcellularLocation>
</comment>
<dbReference type="OrthoDB" id="445052at2759"/>
<evidence type="ECO:0000313" key="7">
    <source>
        <dbReference type="Proteomes" id="UP000002630"/>
    </source>
</evidence>
<feature type="compositionally biased region" description="Acidic residues" evidence="5">
    <location>
        <begin position="507"/>
        <end position="517"/>
    </location>
</feature>
<gene>
    <name evidence="6" type="ORF">Esi_0039_0069</name>
</gene>
<dbReference type="SMART" id="SM00320">
    <property type="entry name" value="WD40"/>
    <property type="match status" value="6"/>
</dbReference>
<accession>D7FZY0</accession>
<dbReference type="InterPro" id="IPR001680">
    <property type="entry name" value="WD40_rpt"/>
</dbReference>
<dbReference type="SUPFAM" id="SSF50978">
    <property type="entry name" value="WD40 repeat-like"/>
    <property type="match status" value="1"/>
</dbReference>
<feature type="compositionally biased region" description="Polar residues" evidence="5">
    <location>
        <begin position="271"/>
        <end position="280"/>
    </location>
</feature>
<protein>
    <submittedName>
        <fullName evidence="6">Uncharacterized protein</fullName>
    </submittedName>
</protein>
<feature type="region of interest" description="Disordered" evidence="5">
    <location>
        <begin position="496"/>
        <end position="517"/>
    </location>
</feature>
<dbReference type="InterPro" id="IPR050687">
    <property type="entry name" value="Dynein_IC"/>
</dbReference>
<dbReference type="STRING" id="2880.D7FZY0"/>
<dbReference type="Proteomes" id="UP000002630">
    <property type="component" value="Linkage Group LG21"/>
</dbReference>
<evidence type="ECO:0000313" key="6">
    <source>
        <dbReference type="EMBL" id="CBJ48605.1"/>
    </source>
</evidence>
<evidence type="ECO:0000256" key="4">
    <source>
        <dbReference type="ARBA" id="ARBA00022737"/>
    </source>
</evidence>
<dbReference type="EMBL" id="FN648586">
    <property type="protein sequence ID" value="CBJ48605.1"/>
    <property type="molecule type" value="Genomic_DNA"/>
</dbReference>